<accession>A0A9W6LDN7</accession>
<keyword evidence="2" id="KW-0410">Iron transport</keyword>
<feature type="signal peptide" evidence="5">
    <location>
        <begin position="1"/>
        <end position="23"/>
    </location>
</feature>
<dbReference type="Pfam" id="PF13343">
    <property type="entry name" value="SBP_bac_6"/>
    <property type="match status" value="1"/>
</dbReference>
<keyword evidence="4" id="KW-0479">Metal-binding</keyword>
<feature type="binding site" evidence="4">
    <location>
        <position position="227"/>
    </location>
    <ligand>
        <name>Fe cation</name>
        <dbReference type="ChEBI" id="CHEBI:24875"/>
    </ligand>
</feature>
<dbReference type="PANTHER" id="PTHR30006">
    <property type="entry name" value="THIAMINE-BINDING PERIPLASMIC PROTEIN-RELATED"/>
    <property type="match status" value="1"/>
</dbReference>
<dbReference type="SUPFAM" id="SSF53850">
    <property type="entry name" value="Periplasmic binding protein-like II"/>
    <property type="match status" value="1"/>
</dbReference>
<reference evidence="6" key="2">
    <citation type="submission" date="2023-01" db="EMBL/GenBank/DDBJ databases">
        <authorList>
            <person name="Sun Q."/>
            <person name="Evtushenko L."/>
        </authorList>
    </citation>
    <scope>NUCLEOTIDE SEQUENCE</scope>
    <source>
        <strain evidence="6">VKM Ac-1069</strain>
    </source>
</reference>
<keyword evidence="7" id="KW-1185">Reference proteome</keyword>
<protein>
    <submittedName>
        <fullName evidence="6">Iron ABC transporter substrate-binding protein</fullName>
    </submittedName>
</protein>
<dbReference type="PIRSF" id="PIRSF002825">
    <property type="entry name" value="CfbpA"/>
    <property type="match status" value="1"/>
</dbReference>
<dbReference type="AlphaFoldDB" id="A0A9W6LDN7"/>
<evidence type="ECO:0000313" key="6">
    <source>
        <dbReference type="EMBL" id="GLL14814.1"/>
    </source>
</evidence>
<dbReference type="RefSeq" id="WP_051738164.1">
    <property type="nucleotide sequence ID" value="NZ_BAAAUZ010000074.1"/>
</dbReference>
<keyword evidence="2" id="KW-0813">Transport</keyword>
<evidence type="ECO:0000256" key="3">
    <source>
        <dbReference type="ARBA" id="ARBA00022729"/>
    </source>
</evidence>
<organism evidence="6 7">
    <name type="scientific">Pseudonocardia halophobica</name>
    <dbReference type="NCBI Taxonomy" id="29401"/>
    <lineage>
        <taxon>Bacteria</taxon>
        <taxon>Bacillati</taxon>
        <taxon>Actinomycetota</taxon>
        <taxon>Actinomycetes</taxon>
        <taxon>Pseudonocardiales</taxon>
        <taxon>Pseudonocardiaceae</taxon>
        <taxon>Pseudonocardia</taxon>
    </lineage>
</organism>
<dbReference type="GO" id="GO:0030288">
    <property type="term" value="C:outer membrane-bounded periplasmic space"/>
    <property type="evidence" value="ECO:0007669"/>
    <property type="project" value="TreeGrafter"/>
</dbReference>
<keyword evidence="2" id="KW-0406">Ion transport</keyword>
<comment type="similarity">
    <text evidence="1">Belongs to the bacterial solute-binding protein 1 family.</text>
</comment>
<evidence type="ECO:0000256" key="1">
    <source>
        <dbReference type="ARBA" id="ARBA00008520"/>
    </source>
</evidence>
<dbReference type="PANTHER" id="PTHR30006:SF15">
    <property type="entry name" value="IRON-UTILIZATION PERIPLASMIC PROTEIN"/>
    <property type="match status" value="1"/>
</dbReference>
<proteinExistence type="inferred from homology"/>
<dbReference type="GO" id="GO:0046872">
    <property type="term" value="F:metal ion binding"/>
    <property type="evidence" value="ECO:0007669"/>
    <property type="project" value="UniProtKB-KW"/>
</dbReference>
<keyword evidence="4" id="KW-0408">Iron</keyword>
<gene>
    <name evidence="6" type="ORF">GCM10017577_59630</name>
</gene>
<reference evidence="6" key="1">
    <citation type="journal article" date="2014" name="Int. J. Syst. Evol. Microbiol.">
        <title>Complete genome sequence of Corynebacterium casei LMG S-19264T (=DSM 44701T), isolated from a smear-ripened cheese.</title>
        <authorList>
            <consortium name="US DOE Joint Genome Institute (JGI-PGF)"/>
            <person name="Walter F."/>
            <person name="Albersmeier A."/>
            <person name="Kalinowski J."/>
            <person name="Ruckert C."/>
        </authorList>
    </citation>
    <scope>NUCLEOTIDE SEQUENCE</scope>
    <source>
        <strain evidence="6">VKM Ac-1069</strain>
    </source>
</reference>
<dbReference type="GO" id="GO:0006826">
    <property type="term" value="P:iron ion transport"/>
    <property type="evidence" value="ECO:0007669"/>
    <property type="project" value="UniProtKB-KW"/>
</dbReference>
<dbReference type="Proteomes" id="UP001143463">
    <property type="component" value="Unassembled WGS sequence"/>
</dbReference>
<evidence type="ECO:0000256" key="4">
    <source>
        <dbReference type="PIRSR" id="PIRSR002825-1"/>
    </source>
</evidence>
<keyword evidence="3 5" id="KW-0732">Signal</keyword>
<evidence type="ECO:0000256" key="2">
    <source>
        <dbReference type="ARBA" id="ARBA00022496"/>
    </source>
</evidence>
<evidence type="ECO:0000313" key="7">
    <source>
        <dbReference type="Proteomes" id="UP001143463"/>
    </source>
</evidence>
<feature type="chain" id="PRO_5040793795" evidence="5">
    <location>
        <begin position="24"/>
        <end position="342"/>
    </location>
</feature>
<evidence type="ECO:0000256" key="5">
    <source>
        <dbReference type="SAM" id="SignalP"/>
    </source>
</evidence>
<feature type="binding site" evidence="4">
    <location>
        <position position="228"/>
    </location>
    <ligand>
        <name>Fe cation</name>
        <dbReference type="ChEBI" id="CHEBI:24875"/>
    </ligand>
</feature>
<dbReference type="InterPro" id="IPR026045">
    <property type="entry name" value="Ferric-bd"/>
</dbReference>
<dbReference type="Gene3D" id="3.40.190.10">
    <property type="entry name" value="Periplasmic binding protein-like II"/>
    <property type="match status" value="2"/>
</dbReference>
<comment type="caution">
    <text evidence="6">The sequence shown here is derived from an EMBL/GenBank/DDBJ whole genome shotgun (WGS) entry which is preliminary data.</text>
</comment>
<sequence>MPRPRVPRCVRVAVAALAAVAVAAPLTACGSSPDLTIYSGRNEQLVGGLLEKLEERVGGTVEVRYGGSAELAAQLLEEGAGTEADVFFSQDAGALGALDDANRLEPLPPAALDAVPAAYRADDGSWVATSARSRVLFYDPRQVSGADLPATLDAVTDPRWRGKIGYAPTNASWQAFVTGVRVLRGEEGARAWLQAFGANQPVRFDNNIQILDAVNAGQIALGLSNHYYWYERVAEVGEQAVPARVHYVPGGDPLGLVNVAGAGVVAGTAQQEMARRAVEFLVSPEAQQYFADETAEYPVRAGVASTRHTLRPLDQLQPPDIDLSDLASLQQSLTLLQETGLA</sequence>
<dbReference type="CDD" id="cd13543">
    <property type="entry name" value="PBP2_Fbp"/>
    <property type="match status" value="1"/>
</dbReference>
<dbReference type="EMBL" id="BSFQ01000037">
    <property type="protein sequence ID" value="GLL14814.1"/>
    <property type="molecule type" value="Genomic_DNA"/>
</dbReference>
<name>A0A9W6LDN7_9PSEU</name>